<keyword evidence="4" id="KW-1185">Reference proteome</keyword>
<feature type="signal peptide" evidence="1">
    <location>
        <begin position="1"/>
        <end position="18"/>
    </location>
</feature>
<evidence type="ECO:0000313" key="4">
    <source>
        <dbReference type="Proteomes" id="UP000630135"/>
    </source>
</evidence>
<gene>
    <name evidence="3" type="ORF">GCM10008021_24800</name>
    <name evidence="2" type="ORF">GCM10010914_04510</name>
</gene>
<dbReference type="Proteomes" id="UP000630135">
    <property type="component" value="Unassembled WGS sequence"/>
</dbReference>
<organism evidence="2 5">
    <name type="scientific">Deinococcus wulumuqiensis</name>
    <dbReference type="NCBI Taxonomy" id="980427"/>
    <lineage>
        <taxon>Bacteria</taxon>
        <taxon>Thermotogati</taxon>
        <taxon>Deinococcota</taxon>
        <taxon>Deinococci</taxon>
        <taxon>Deinococcales</taxon>
        <taxon>Deinococcaceae</taxon>
        <taxon>Deinococcus</taxon>
    </lineage>
</organism>
<evidence type="ECO:0000256" key="1">
    <source>
        <dbReference type="SAM" id="SignalP"/>
    </source>
</evidence>
<dbReference type="RefSeq" id="WP_017870993.1">
    <property type="nucleotide sequence ID" value="NZ_JBHMFK010000005.1"/>
</dbReference>
<comment type="caution">
    <text evidence="2">The sequence shown here is derived from an EMBL/GenBank/DDBJ whole genome shotgun (WGS) entry which is preliminary data.</text>
</comment>
<dbReference type="GeneID" id="59165172"/>
<evidence type="ECO:0000313" key="5">
    <source>
        <dbReference type="Proteomes" id="UP000652720"/>
    </source>
</evidence>
<proteinExistence type="predicted"/>
<keyword evidence="1" id="KW-0732">Signal</keyword>
<evidence type="ECO:0000313" key="3">
    <source>
        <dbReference type="EMBL" id="GGP30829.1"/>
    </source>
</evidence>
<reference evidence="2" key="4">
    <citation type="submission" date="2023-08" db="EMBL/GenBank/DDBJ databases">
        <authorList>
            <person name="Sun Q."/>
            <person name="Zhou Y."/>
        </authorList>
    </citation>
    <scope>NUCLEOTIDE SEQUENCE</scope>
    <source>
        <strain evidence="3">CGMCC 1.8884</strain>
        <strain evidence="2">CGMCC 1.8885</strain>
    </source>
</reference>
<feature type="chain" id="PRO_5043876057" evidence="1">
    <location>
        <begin position="19"/>
        <end position="276"/>
    </location>
</feature>
<reference evidence="4" key="3">
    <citation type="journal article" date="2019" name="Int. J. Syst. Evol. Microbiol.">
        <title>The Global Catalogue of Microorganisms (GCM) 10K type strain sequencing project: providing services to taxonomists for standard genome sequencing and annotation.</title>
        <authorList>
            <consortium name="The Broad Institute Genomics Platform"/>
            <consortium name="The Broad Institute Genome Sequencing Center for Infectious Disease"/>
            <person name="Wu L."/>
            <person name="Ma J."/>
        </authorList>
    </citation>
    <scope>NUCLEOTIDE SEQUENCE [LARGE SCALE GENOMIC DNA]</scope>
    <source>
        <strain evidence="4">CGMCC 1.8884</strain>
    </source>
</reference>
<protein>
    <submittedName>
        <fullName evidence="2">Uncharacterized protein</fullName>
    </submittedName>
</protein>
<dbReference type="Proteomes" id="UP000652720">
    <property type="component" value="Unassembled WGS sequence"/>
</dbReference>
<reference evidence="2" key="2">
    <citation type="journal article" date="2014" name="Int. J. Syst. Evol. Microbiol.">
        <title>Complete genome sequence of Corynebacterium casei LMG S-19264T (=DSM 44701T), isolated from a smear-ripened cheese.</title>
        <authorList>
            <consortium name="US DOE Joint Genome Institute (JGI-PGF)"/>
            <person name="Walter F."/>
            <person name="Albersmeier A."/>
            <person name="Kalinowski J."/>
            <person name="Ruckert C."/>
        </authorList>
    </citation>
    <scope>NUCLEOTIDE SEQUENCE</scope>
    <source>
        <strain evidence="2">CGMCC 1.8885</strain>
    </source>
</reference>
<name>A0AAV4K0N9_9DEIO</name>
<sequence>MRRLLPLAALFLASSAAAQTFGPATFYAPADWPALERIAQQVPAFSGFTVSEQQGKGVVLPTLTDPKQETALRAALNADPYWQKRLAGWNMGQGVIRMKTPVSRLLDVARRVKQERPNATLRIDTAFGKVRLNAPAAYTRELAAKLRTGDLLVDNSWKPLPKFSYDVQPRQVSLKFVGDDPRHAIPDLRVTVKNLGDGPAGLALYCGTLPVHVITEKGEATPPVNLFCPDILDVRLLQVGETRTFSSFSFSNLKKLRPGRYAWLVGKEKFPFVLTK</sequence>
<evidence type="ECO:0000313" key="2">
    <source>
        <dbReference type="EMBL" id="GGI73544.1"/>
    </source>
</evidence>
<dbReference type="EMBL" id="BMLZ01000040">
    <property type="protein sequence ID" value="GGP30829.1"/>
    <property type="molecule type" value="Genomic_DNA"/>
</dbReference>
<dbReference type="AlphaFoldDB" id="A0AAV4K0N9"/>
<reference evidence="3" key="1">
    <citation type="journal article" date="2014" name="Int. J. Syst. Evol. Microbiol.">
        <title>Complete genome of a new Firmicutes species belonging to the dominant human colonic microbiota ('Ruminococcus bicirculans') reveals two chromosomes and a selective capacity to utilize plant glucans.</title>
        <authorList>
            <consortium name="NISC Comparative Sequencing Program"/>
            <person name="Wegmann U."/>
            <person name="Louis P."/>
            <person name="Goesmann A."/>
            <person name="Henrissat B."/>
            <person name="Duncan S.H."/>
            <person name="Flint H.J."/>
        </authorList>
    </citation>
    <scope>NUCLEOTIDE SEQUENCE</scope>
    <source>
        <strain evidence="3">CGMCC 1.8884</strain>
    </source>
</reference>
<accession>A0AAV4K0N9</accession>
<dbReference type="EMBL" id="BMMA01000002">
    <property type="protein sequence ID" value="GGI73544.1"/>
    <property type="molecule type" value="Genomic_DNA"/>
</dbReference>